<dbReference type="HOGENOM" id="CLU_2961506_0_0_1"/>
<dbReference type="Proteomes" id="UP000054538">
    <property type="component" value="Unassembled WGS sequence"/>
</dbReference>
<protein>
    <submittedName>
        <fullName evidence="1">Uncharacterized protein</fullName>
    </submittedName>
</protein>
<reference evidence="2" key="2">
    <citation type="submission" date="2015-01" db="EMBL/GenBank/DDBJ databases">
        <title>Evolutionary Origins and Diversification of the Mycorrhizal Mutualists.</title>
        <authorList>
            <consortium name="DOE Joint Genome Institute"/>
            <consortium name="Mycorrhizal Genomics Consortium"/>
            <person name="Kohler A."/>
            <person name="Kuo A."/>
            <person name="Nagy L.G."/>
            <person name="Floudas D."/>
            <person name="Copeland A."/>
            <person name="Barry K.W."/>
            <person name="Cichocki N."/>
            <person name="Veneault-Fourrey C."/>
            <person name="LaButti K."/>
            <person name="Lindquist E.A."/>
            <person name="Lipzen A."/>
            <person name="Lundell T."/>
            <person name="Morin E."/>
            <person name="Murat C."/>
            <person name="Riley R."/>
            <person name="Ohm R."/>
            <person name="Sun H."/>
            <person name="Tunlid A."/>
            <person name="Henrissat B."/>
            <person name="Grigoriev I.V."/>
            <person name="Hibbett D.S."/>
            <person name="Martin F."/>
        </authorList>
    </citation>
    <scope>NUCLEOTIDE SEQUENCE [LARGE SCALE GENOMIC DNA]</scope>
    <source>
        <strain evidence="2">Ve08.2h10</strain>
    </source>
</reference>
<reference evidence="1 2" key="1">
    <citation type="submission" date="2014-04" db="EMBL/GenBank/DDBJ databases">
        <authorList>
            <consortium name="DOE Joint Genome Institute"/>
            <person name="Kuo A."/>
            <person name="Kohler A."/>
            <person name="Jargeat P."/>
            <person name="Nagy L.G."/>
            <person name="Floudas D."/>
            <person name="Copeland A."/>
            <person name="Barry K.W."/>
            <person name="Cichocki N."/>
            <person name="Veneault-Fourrey C."/>
            <person name="LaButti K."/>
            <person name="Lindquist E.A."/>
            <person name="Lipzen A."/>
            <person name="Lundell T."/>
            <person name="Morin E."/>
            <person name="Murat C."/>
            <person name="Sun H."/>
            <person name="Tunlid A."/>
            <person name="Henrissat B."/>
            <person name="Grigoriev I.V."/>
            <person name="Hibbett D.S."/>
            <person name="Martin F."/>
            <person name="Nordberg H.P."/>
            <person name="Cantor M.N."/>
            <person name="Hua S.X."/>
        </authorList>
    </citation>
    <scope>NUCLEOTIDE SEQUENCE [LARGE SCALE GENOMIC DNA]</scope>
    <source>
        <strain evidence="1 2">Ve08.2h10</strain>
    </source>
</reference>
<dbReference type="EMBL" id="KN828533">
    <property type="protein sequence ID" value="KIK74828.1"/>
    <property type="molecule type" value="Genomic_DNA"/>
</dbReference>
<gene>
    <name evidence="1" type="ORF">PAXRUDRAFT_19504</name>
</gene>
<keyword evidence="2" id="KW-1185">Reference proteome</keyword>
<sequence length="59" mass="6823">MPTPAASIMPTSQPAYYIWHAPISIQELNHNKNNWSDWSFAMKLMLNQHLIGGYLDKIH</sequence>
<name>A0A0D0CI14_9AGAM</name>
<accession>A0A0D0CI14</accession>
<organism evidence="1 2">
    <name type="scientific">Paxillus rubicundulus Ve08.2h10</name>
    <dbReference type="NCBI Taxonomy" id="930991"/>
    <lineage>
        <taxon>Eukaryota</taxon>
        <taxon>Fungi</taxon>
        <taxon>Dikarya</taxon>
        <taxon>Basidiomycota</taxon>
        <taxon>Agaricomycotina</taxon>
        <taxon>Agaricomycetes</taxon>
        <taxon>Agaricomycetidae</taxon>
        <taxon>Boletales</taxon>
        <taxon>Paxilineae</taxon>
        <taxon>Paxillaceae</taxon>
        <taxon>Paxillus</taxon>
    </lineage>
</organism>
<dbReference type="InParanoid" id="A0A0D0CI14"/>
<proteinExistence type="predicted"/>
<dbReference type="AlphaFoldDB" id="A0A0D0CI14"/>
<evidence type="ECO:0000313" key="2">
    <source>
        <dbReference type="Proteomes" id="UP000054538"/>
    </source>
</evidence>
<evidence type="ECO:0000313" key="1">
    <source>
        <dbReference type="EMBL" id="KIK74828.1"/>
    </source>
</evidence>